<evidence type="ECO:0000256" key="2">
    <source>
        <dbReference type="ARBA" id="ARBA00022670"/>
    </source>
</evidence>
<keyword evidence="1" id="KW-1188">Viral release from host cell</keyword>
<feature type="region of interest" description="Disordered" evidence="4">
    <location>
        <begin position="181"/>
        <end position="202"/>
    </location>
</feature>
<dbReference type="AlphaFoldDB" id="A0A5D4T2J1"/>
<feature type="domain" description="Prohead serine protease" evidence="5">
    <location>
        <begin position="22"/>
        <end position="171"/>
    </location>
</feature>
<comment type="caution">
    <text evidence="6">The sequence shown here is derived from an EMBL/GenBank/DDBJ whole genome shotgun (WGS) entry which is preliminary data.</text>
</comment>
<keyword evidence="3" id="KW-0378">Hydrolase</keyword>
<dbReference type="InterPro" id="IPR054613">
    <property type="entry name" value="Peptidase_S78_dom"/>
</dbReference>
<proteinExistence type="predicted"/>
<evidence type="ECO:0000256" key="1">
    <source>
        <dbReference type="ARBA" id="ARBA00022612"/>
    </source>
</evidence>
<dbReference type="NCBIfam" id="TIGR01543">
    <property type="entry name" value="proheadase_HK97"/>
    <property type="match status" value="1"/>
</dbReference>
<sequence length="202" mass="23163">MMNREKEVQIRSLPSELTTRFESDEKVIEGYFAVFNSETELWPGAFEEIDPGAFNESVTNDVRALINHDTNLVLGRTKSGTLELRVDGKGLWGKVKVNEDDSDAVNAYARLKRGDVDQCSFGFRILEEETEFRDDGSIKWRLKKVDLHEISVVTFPAYADTSVQARKADYERDIKRMREAKKNQLRERLKHGTKTTNAGEEN</sequence>
<dbReference type="Pfam" id="PF04586">
    <property type="entry name" value="Peptidase_S78"/>
    <property type="match status" value="1"/>
</dbReference>
<evidence type="ECO:0000313" key="6">
    <source>
        <dbReference type="EMBL" id="TYS68662.1"/>
    </source>
</evidence>
<dbReference type="GO" id="GO:0006508">
    <property type="term" value="P:proteolysis"/>
    <property type="evidence" value="ECO:0007669"/>
    <property type="project" value="UniProtKB-KW"/>
</dbReference>
<dbReference type="InterPro" id="IPR006433">
    <property type="entry name" value="Prohead_protease"/>
</dbReference>
<evidence type="ECO:0000256" key="4">
    <source>
        <dbReference type="SAM" id="MobiDB-lite"/>
    </source>
</evidence>
<name>A0A5D4T2J1_9BACI</name>
<dbReference type="Proteomes" id="UP000322524">
    <property type="component" value="Unassembled WGS sequence"/>
</dbReference>
<dbReference type="EMBL" id="VTEV01000003">
    <property type="protein sequence ID" value="TYS68662.1"/>
    <property type="molecule type" value="Genomic_DNA"/>
</dbReference>
<evidence type="ECO:0000259" key="5">
    <source>
        <dbReference type="Pfam" id="PF04586"/>
    </source>
</evidence>
<dbReference type="RefSeq" id="WP_148987529.1">
    <property type="nucleotide sequence ID" value="NZ_VTEV01000003.1"/>
</dbReference>
<keyword evidence="2 6" id="KW-0645">Protease</keyword>
<organism evidence="6 7">
    <name type="scientific">Sutcliffiella horikoshii</name>
    <dbReference type="NCBI Taxonomy" id="79883"/>
    <lineage>
        <taxon>Bacteria</taxon>
        <taxon>Bacillati</taxon>
        <taxon>Bacillota</taxon>
        <taxon>Bacilli</taxon>
        <taxon>Bacillales</taxon>
        <taxon>Bacillaceae</taxon>
        <taxon>Sutcliffiella</taxon>
    </lineage>
</organism>
<dbReference type="OrthoDB" id="64791at2"/>
<dbReference type="GO" id="GO:0008233">
    <property type="term" value="F:peptidase activity"/>
    <property type="evidence" value="ECO:0007669"/>
    <property type="project" value="UniProtKB-KW"/>
</dbReference>
<evidence type="ECO:0000256" key="3">
    <source>
        <dbReference type="ARBA" id="ARBA00022801"/>
    </source>
</evidence>
<reference evidence="6 7" key="1">
    <citation type="submission" date="2019-08" db="EMBL/GenBank/DDBJ databases">
        <title>Bacillus genomes from the desert of Cuatro Cienegas, Coahuila.</title>
        <authorList>
            <person name="Olmedo-Alvarez G."/>
        </authorList>
    </citation>
    <scope>NUCLEOTIDE SEQUENCE [LARGE SCALE GENOMIC DNA]</scope>
    <source>
        <strain evidence="6 7">CH28_1T</strain>
    </source>
</reference>
<evidence type="ECO:0000313" key="7">
    <source>
        <dbReference type="Proteomes" id="UP000322524"/>
    </source>
</evidence>
<protein>
    <submittedName>
        <fullName evidence="6">HK97 family phage prohead protease</fullName>
    </submittedName>
</protein>
<accession>A0A5D4T2J1</accession>
<gene>
    <name evidence="6" type="ORF">FZC76_06870</name>
</gene>